<keyword evidence="1" id="KW-0378">Hydrolase</keyword>
<dbReference type="EMBL" id="AHHH01000113">
    <property type="protein sequence ID" value="ESU41723.1"/>
    <property type="molecule type" value="Genomic_DNA"/>
</dbReference>
<reference evidence="2" key="1">
    <citation type="submission" date="2012-02" db="EMBL/GenBank/DDBJ databases">
        <title>Genome sequencing of Giardia lamblia Genotypes A2 and B isolates (DH and GS) and comparative analysis with the genomes of Genotypes A1 and E (WB and Pig).</title>
        <authorList>
            <person name="Adam R."/>
            <person name="Dahlstrom E."/>
            <person name="Martens C."/>
            <person name="Bruno D."/>
            <person name="Barbian K."/>
            <person name="Porcella S.F."/>
            <person name="Nash T."/>
        </authorList>
    </citation>
    <scope>NUCLEOTIDE SEQUENCE</scope>
    <source>
        <strain evidence="2">GS</strain>
    </source>
</reference>
<evidence type="ECO:0000313" key="1">
    <source>
        <dbReference type="EMBL" id="ESU41723.1"/>
    </source>
</evidence>
<evidence type="ECO:0000313" key="2">
    <source>
        <dbReference type="Proteomes" id="UP000018040"/>
    </source>
</evidence>
<protein>
    <submittedName>
        <fullName evidence="1">Zn-dependent hydrolase (Beta-lactmase superfamily)</fullName>
    </submittedName>
</protein>
<dbReference type="GO" id="GO:0016787">
    <property type="term" value="F:hydrolase activity"/>
    <property type="evidence" value="ECO:0007669"/>
    <property type="project" value="UniProtKB-KW"/>
</dbReference>
<name>V6TRX9_GIAIN</name>
<dbReference type="OrthoDB" id="6130531at2759"/>
<proteinExistence type="predicted"/>
<comment type="caution">
    <text evidence="1">The sequence shown here is derived from an EMBL/GenBank/DDBJ whole genome shotgun (WGS) entry which is preliminary data.</text>
</comment>
<feature type="non-terminal residue" evidence="1">
    <location>
        <position position="1"/>
    </location>
</feature>
<gene>
    <name evidence="1" type="ORF">GSB_153249</name>
</gene>
<dbReference type="Proteomes" id="UP000018040">
    <property type="component" value="Unassembled WGS sequence"/>
</dbReference>
<sequence length="149" mass="15962">VCDPNVRGKYCETVSAACAPGETFIAGACAPDACVSSLSFLAICGGHGACSRIQNEFKCVCDAGHVVLSIMNQEKLYGCILKACNVSGVYCPYRECVISISRVSHPIYSMDARIHLLSQSENRATHNFQCVCRELYTGAACSVAQQPVE</sequence>
<organism evidence="1 2">
    <name type="scientific">Giardia intestinalis</name>
    <name type="common">Giardia lamblia</name>
    <dbReference type="NCBI Taxonomy" id="5741"/>
    <lineage>
        <taxon>Eukaryota</taxon>
        <taxon>Metamonada</taxon>
        <taxon>Diplomonadida</taxon>
        <taxon>Hexamitidae</taxon>
        <taxon>Giardiinae</taxon>
        <taxon>Giardia</taxon>
    </lineage>
</organism>
<dbReference type="AlphaFoldDB" id="V6TRX9"/>
<accession>V6TRX9</accession>
<reference evidence="1 2" key="2">
    <citation type="journal article" date="2013" name="Genome Biol. Evol.">
        <title>Genome sequencing of Giardia lamblia genotypes A2 and B isolates (DH and GS) and comparative analysis with the genomes of genotypes A1 and E (WB and Pig).</title>
        <authorList>
            <person name="Adam R.D."/>
            <person name="Dahlstrom E.W."/>
            <person name="Martens C.A."/>
            <person name="Bruno D.P."/>
            <person name="Barbian K.D."/>
            <person name="Ricklefs S.M."/>
            <person name="Hernandez M.M."/>
            <person name="Narla N.P."/>
            <person name="Patel R.B."/>
            <person name="Porcella S.F."/>
            <person name="Nash T.E."/>
        </authorList>
    </citation>
    <scope>NUCLEOTIDE SEQUENCE [LARGE SCALE GENOMIC DNA]</scope>
    <source>
        <strain evidence="1 2">GS</strain>
    </source>
</reference>